<evidence type="ECO:0000313" key="2">
    <source>
        <dbReference type="EMBL" id="EQB53816.1"/>
    </source>
</evidence>
<protein>
    <submittedName>
        <fullName evidence="2">Uncharacterized protein</fullName>
    </submittedName>
</protein>
<dbReference type="AlphaFoldDB" id="T0LQ51"/>
<proteinExistence type="predicted"/>
<comment type="caution">
    <text evidence="2">The sequence shown here is derived from an EMBL/GenBank/DDBJ whole genome shotgun (WGS) entry which is preliminary data.</text>
</comment>
<evidence type="ECO:0000256" key="1">
    <source>
        <dbReference type="SAM" id="MobiDB-lite"/>
    </source>
</evidence>
<name>T0LQ51_COLGC</name>
<dbReference type="Proteomes" id="UP000015530">
    <property type="component" value="Unassembled WGS sequence"/>
</dbReference>
<gene>
    <name evidence="2" type="ORF">CGLO_06430</name>
</gene>
<sequence length="27" mass="2627">MGGAPITDSGPAPAPAPATRIPLGWKP</sequence>
<evidence type="ECO:0000313" key="3">
    <source>
        <dbReference type="Proteomes" id="UP000015530"/>
    </source>
</evidence>
<feature type="region of interest" description="Disordered" evidence="1">
    <location>
        <begin position="1"/>
        <end position="27"/>
    </location>
</feature>
<dbReference type="EMBL" id="AMYD01001302">
    <property type="protein sequence ID" value="EQB53816.1"/>
    <property type="molecule type" value="Genomic_DNA"/>
</dbReference>
<organism evidence="2 3">
    <name type="scientific">Colletotrichum gloeosporioides (strain Cg-14)</name>
    <name type="common">Anthracnose fungus</name>
    <name type="synonym">Glomerella cingulata</name>
    <dbReference type="NCBI Taxonomy" id="1237896"/>
    <lineage>
        <taxon>Eukaryota</taxon>
        <taxon>Fungi</taxon>
        <taxon>Dikarya</taxon>
        <taxon>Ascomycota</taxon>
        <taxon>Pezizomycotina</taxon>
        <taxon>Sordariomycetes</taxon>
        <taxon>Hypocreomycetidae</taxon>
        <taxon>Glomerellales</taxon>
        <taxon>Glomerellaceae</taxon>
        <taxon>Colletotrichum</taxon>
        <taxon>Colletotrichum gloeosporioides species complex</taxon>
    </lineage>
</organism>
<accession>T0LQ51</accession>
<dbReference type="HOGENOM" id="CLU_3415186_0_0_1"/>
<reference evidence="3" key="1">
    <citation type="journal article" date="2013" name="Mol. Plant Microbe Interact.">
        <title>Global aspects of pacC regulation of pathogenicity genes in Colletotrichum gloeosporioides as revealed by transcriptome analysis.</title>
        <authorList>
            <person name="Alkan N."/>
            <person name="Meng X."/>
            <person name="Friedlander G."/>
            <person name="Reuveni E."/>
            <person name="Sukno S."/>
            <person name="Sherman A."/>
            <person name="Thon M."/>
            <person name="Fluhr R."/>
            <person name="Prusky D."/>
        </authorList>
    </citation>
    <scope>NUCLEOTIDE SEQUENCE [LARGE SCALE GENOMIC DNA]</scope>
    <source>
        <strain evidence="3">Cg-14</strain>
    </source>
</reference>